<dbReference type="Proteomes" id="UP001239994">
    <property type="component" value="Unassembled WGS sequence"/>
</dbReference>
<dbReference type="EMBL" id="JAROKS010000021">
    <property type="protein sequence ID" value="KAK1790527.1"/>
    <property type="molecule type" value="Genomic_DNA"/>
</dbReference>
<protein>
    <submittedName>
        <fullName evidence="1">Uncharacterized protein</fullName>
    </submittedName>
</protein>
<sequence>MGHHGNHGKCESFQGFQPQTNPLPLLLLASEVTPLVSDVSHRCHDLTSCSASFCAAHTNHEAPVGRLLWVKDKRNVNRQDHERSRLPEEELTTFACTSHGGLVKRQSITDLRGYRKQLSHEGEGPQAVYRVTTSCLFHGGPSSQRDRNTQPELE</sequence>
<reference evidence="1" key="1">
    <citation type="submission" date="2023-03" db="EMBL/GenBank/DDBJ databases">
        <title>Electrophorus voltai genome.</title>
        <authorList>
            <person name="Bian C."/>
        </authorList>
    </citation>
    <scope>NUCLEOTIDE SEQUENCE</scope>
    <source>
        <strain evidence="1">CB-2022</strain>
        <tissue evidence="1">Muscle</tissue>
    </source>
</reference>
<accession>A0AAD8Z075</accession>
<keyword evidence="2" id="KW-1185">Reference proteome</keyword>
<organism evidence="1 2">
    <name type="scientific">Electrophorus voltai</name>
    <dbReference type="NCBI Taxonomy" id="2609070"/>
    <lineage>
        <taxon>Eukaryota</taxon>
        <taxon>Metazoa</taxon>
        <taxon>Chordata</taxon>
        <taxon>Craniata</taxon>
        <taxon>Vertebrata</taxon>
        <taxon>Euteleostomi</taxon>
        <taxon>Actinopterygii</taxon>
        <taxon>Neopterygii</taxon>
        <taxon>Teleostei</taxon>
        <taxon>Ostariophysi</taxon>
        <taxon>Gymnotiformes</taxon>
        <taxon>Gymnotoidei</taxon>
        <taxon>Gymnotidae</taxon>
        <taxon>Electrophorus</taxon>
    </lineage>
</organism>
<evidence type="ECO:0000313" key="1">
    <source>
        <dbReference type="EMBL" id="KAK1790527.1"/>
    </source>
</evidence>
<dbReference type="AlphaFoldDB" id="A0AAD8Z075"/>
<evidence type="ECO:0000313" key="2">
    <source>
        <dbReference type="Proteomes" id="UP001239994"/>
    </source>
</evidence>
<name>A0AAD8Z075_9TELE</name>
<gene>
    <name evidence="1" type="ORF">P4O66_014417</name>
</gene>
<comment type="caution">
    <text evidence="1">The sequence shown here is derived from an EMBL/GenBank/DDBJ whole genome shotgun (WGS) entry which is preliminary data.</text>
</comment>
<proteinExistence type="predicted"/>